<gene>
    <name evidence="1" type="ORF">RCL2_001635300</name>
</gene>
<dbReference type="EMBL" id="BLAL01000187">
    <property type="protein sequence ID" value="GES89453.1"/>
    <property type="molecule type" value="Genomic_DNA"/>
</dbReference>
<comment type="caution">
    <text evidence="1">The sequence shown here is derived from an EMBL/GenBank/DDBJ whole genome shotgun (WGS) entry which is preliminary data.</text>
</comment>
<name>A0A8H3LIZ5_9GLOM</name>
<protein>
    <submittedName>
        <fullName evidence="1">Uncharacterized protein</fullName>
    </submittedName>
</protein>
<sequence length="71" mass="8200">MHLSSDVQFVLPITFHWNWKINWKIWKIGRFQSSNRSCELETSNQTFVLLEVVLEAFNIASNASNTTSNVA</sequence>
<organism evidence="1 2">
    <name type="scientific">Rhizophagus clarus</name>
    <dbReference type="NCBI Taxonomy" id="94130"/>
    <lineage>
        <taxon>Eukaryota</taxon>
        <taxon>Fungi</taxon>
        <taxon>Fungi incertae sedis</taxon>
        <taxon>Mucoromycota</taxon>
        <taxon>Glomeromycotina</taxon>
        <taxon>Glomeromycetes</taxon>
        <taxon>Glomerales</taxon>
        <taxon>Glomeraceae</taxon>
        <taxon>Rhizophagus</taxon>
    </lineage>
</organism>
<reference evidence="1" key="1">
    <citation type="submission" date="2019-10" db="EMBL/GenBank/DDBJ databases">
        <title>Conservation and host-specific expression of non-tandemly repeated heterogenous ribosome RNA gene in arbuscular mycorrhizal fungi.</title>
        <authorList>
            <person name="Maeda T."/>
            <person name="Kobayashi Y."/>
            <person name="Nakagawa T."/>
            <person name="Ezawa T."/>
            <person name="Yamaguchi K."/>
            <person name="Bino T."/>
            <person name="Nishimoto Y."/>
            <person name="Shigenobu S."/>
            <person name="Kawaguchi M."/>
        </authorList>
    </citation>
    <scope>NUCLEOTIDE SEQUENCE</scope>
    <source>
        <strain evidence="1">HR1</strain>
    </source>
</reference>
<evidence type="ECO:0000313" key="1">
    <source>
        <dbReference type="EMBL" id="GES89453.1"/>
    </source>
</evidence>
<evidence type="ECO:0000313" key="2">
    <source>
        <dbReference type="Proteomes" id="UP000615446"/>
    </source>
</evidence>
<dbReference type="AlphaFoldDB" id="A0A8H3LIZ5"/>
<dbReference type="Proteomes" id="UP000615446">
    <property type="component" value="Unassembled WGS sequence"/>
</dbReference>
<accession>A0A8H3LIZ5</accession>
<proteinExistence type="predicted"/>